<dbReference type="GeneID" id="95348895"/>
<dbReference type="EMBL" id="LT630287">
    <property type="protein sequence ID" value="SFV40236.1"/>
    <property type="molecule type" value="Genomic_DNA"/>
</dbReference>
<dbReference type="GO" id="GO:0080120">
    <property type="term" value="P:CAAX-box protein maturation"/>
    <property type="evidence" value="ECO:0007669"/>
    <property type="project" value="UniProtKB-ARBA"/>
</dbReference>
<dbReference type="GO" id="GO:0006508">
    <property type="term" value="P:proteolysis"/>
    <property type="evidence" value="ECO:0007669"/>
    <property type="project" value="UniProtKB-KW"/>
</dbReference>
<keyword evidence="3" id="KW-0378">Hydrolase</keyword>
<dbReference type="InterPro" id="IPR052710">
    <property type="entry name" value="CAAX_protease"/>
</dbReference>
<protein>
    <submittedName>
        <fullName evidence="3">CAAX amino terminal protease family protein</fullName>
    </submittedName>
</protein>
<dbReference type="GO" id="GO:0004175">
    <property type="term" value="F:endopeptidase activity"/>
    <property type="evidence" value="ECO:0007669"/>
    <property type="project" value="UniProtKB-ARBA"/>
</dbReference>
<dbReference type="AlphaFoldDB" id="A0A1K1KS00"/>
<dbReference type="Pfam" id="PF02517">
    <property type="entry name" value="Rce1-like"/>
    <property type="match status" value="1"/>
</dbReference>
<dbReference type="Proteomes" id="UP000190935">
    <property type="component" value="Chromosome I"/>
</dbReference>
<organism evidence="3 4">
    <name type="scientific">Ligilactobacillus acidipiscis</name>
    <dbReference type="NCBI Taxonomy" id="89059"/>
    <lineage>
        <taxon>Bacteria</taxon>
        <taxon>Bacillati</taxon>
        <taxon>Bacillota</taxon>
        <taxon>Bacilli</taxon>
        <taxon>Lactobacillales</taxon>
        <taxon>Lactobacillaceae</taxon>
        <taxon>Ligilactobacillus</taxon>
    </lineage>
</organism>
<keyword evidence="3" id="KW-0645">Protease</keyword>
<feature type="domain" description="CAAX prenyl protease 2/Lysostaphin resistance protein A-like" evidence="2">
    <location>
        <begin position="118"/>
        <end position="203"/>
    </location>
</feature>
<reference evidence="4" key="1">
    <citation type="submission" date="2016-11" db="EMBL/GenBank/DDBJ databases">
        <authorList>
            <person name="Papadimitriou K."/>
        </authorList>
    </citation>
    <scope>NUCLEOTIDE SEQUENCE [LARGE SCALE GENOMIC DNA]</scope>
    <source>
        <strain evidence="4">ACA-DC 1533</strain>
    </source>
</reference>
<evidence type="ECO:0000259" key="2">
    <source>
        <dbReference type="Pfam" id="PF02517"/>
    </source>
</evidence>
<gene>
    <name evidence="3" type="ORF">LAC1533_0816</name>
</gene>
<sequence>MKLKSNSLSLLLGYFILILLQQIAFQFIHNNDLLYPVQTILNLLGAISLIWLTLHFKYKNKLEEKKAVIWQSLLWMLGGVIIVLTVQRVLLWFETAFLQQPVISENTSQLMAVAGKYPYYLLVIVFTEPIIEELIYRKVLFGNFSYWFKPWQTALFSSLLFALGHGDGHFLTYTAIGLIFCLVYERTGKIQGSMATHILMNLLVLLLN</sequence>
<evidence type="ECO:0000313" key="4">
    <source>
        <dbReference type="Proteomes" id="UP000190935"/>
    </source>
</evidence>
<dbReference type="PANTHER" id="PTHR36435">
    <property type="entry name" value="SLR1288 PROTEIN"/>
    <property type="match status" value="1"/>
</dbReference>
<accession>A0A1K1KS00</accession>
<evidence type="ECO:0000313" key="3">
    <source>
        <dbReference type="EMBL" id="SFV40236.1"/>
    </source>
</evidence>
<dbReference type="PANTHER" id="PTHR36435:SF6">
    <property type="entry name" value="ABORTIVE INFECTION PROTEIN"/>
    <property type="match status" value="1"/>
</dbReference>
<proteinExistence type="inferred from homology"/>
<dbReference type="InterPro" id="IPR003675">
    <property type="entry name" value="Rce1/LyrA-like_dom"/>
</dbReference>
<dbReference type="KEGG" id="laca:LAC1533_0816"/>
<evidence type="ECO:0000256" key="1">
    <source>
        <dbReference type="ARBA" id="ARBA00009067"/>
    </source>
</evidence>
<dbReference type="RefSeq" id="WP_010497916.1">
    <property type="nucleotide sequence ID" value="NZ_DAIPSF010000006.1"/>
</dbReference>
<name>A0A1K1KS00_9LACO</name>
<comment type="similarity">
    <text evidence="1">Belongs to the UPF0177 family.</text>
</comment>